<proteinExistence type="predicted"/>
<gene>
    <name evidence="1" type="ORF">ATB95_03635</name>
</gene>
<accession>A0ABD4DMF5</accession>
<evidence type="ECO:0000313" key="1">
    <source>
        <dbReference type="EMBL" id="KUY20026.1"/>
    </source>
</evidence>
<dbReference type="PANTHER" id="PTHR38733">
    <property type="entry name" value="PROTEIN MCRC"/>
    <property type="match status" value="1"/>
</dbReference>
<dbReference type="EMBL" id="LNOI01000001">
    <property type="protein sequence ID" value="KUY20026.1"/>
    <property type="molecule type" value="Genomic_DNA"/>
</dbReference>
<name>A0ABD4DMF5_ELIMR</name>
<protein>
    <recommendedName>
        <fullName evidence="3">Restriction endonuclease</fullName>
    </recommendedName>
</protein>
<sequence>MRISLSEHYSVSLYKKSDEEIDERLYLTEEVFDAIEPRKRKMFKKNIFPYSISHQAIENCYVLKADYYIGLEWLVEGKKYLHVEPKVNRKLLSIFQESFSKEIDENNDRDEANDKESIEKEWKDGTSVNVDYIKMLLDIYSSNISSNEIGNLIKIDWESTPIKIEQKNDQLTPFLVVQFLNVLKSIVRKGLKKSYYKVQENLTNKVRGKVLVGTHIKQNIFKNRLTQNYCEYQVFGEDNPENKFLKKVLSYAIQYINNCDFFTEESKNQINHIINYCRPAFEHISDDLKENQLKHFKSNPFFKEYKEAINIGNCILRQFAYNISSVTKNEVEIAPFWIDMPRLFELYVYQKLLKANNFDTSKVCYQFSTYGNSLDFLIKNGENSMIIDTKYKLHYKHGHIHQDIRQVAGYSRLKSVRQALTIDEQNDRNINCLIIYPTLENKETDFKLDSILESFDLKENQIQTYHKVYKLGIQLPVI</sequence>
<dbReference type="InterPro" id="IPR019292">
    <property type="entry name" value="McrC"/>
</dbReference>
<evidence type="ECO:0008006" key="3">
    <source>
        <dbReference type="Google" id="ProtNLM"/>
    </source>
</evidence>
<comment type="caution">
    <text evidence="1">The sequence shown here is derived from an EMBL/GenBank/DDBJ whole genome shotgun (WGS) entry which is preliminary data.</text>
</comment>
<reference evidence="1 2" key="1">
    <citation type="submission" date="2015-11" db="EMBL/GenBank/DDBJ databases">
        <authorList>
            <person name="Nicholson A.C."/>
            <person name="Humrighouse B.W."/>
            <person name="Graziano J."/>
            <person name="Lasker B."/>
            <person name="Whitney A.M."/>
            <person name="Mcquiston J.R."/>
        </authorList>
    </citation>
    <scope>NUCLEOTIDE SEQUENCE [LARGE SCALE GENOMIC DNA]</scope>
    <source>
        <strain evidence="1 2">G4071</strain>
    </source>
</reference>
<evidence type="ECO:0000313" key="2">
    <source>
        <dbReference type="Proteomes" id="UP000064412"/>
    </source>
</evidence>
<dbReference type="Proteomes" id="UP000064412">
    <property type="component" value="Unassembled WGS sequence"/>
</dbReference>
<organism evidence="1 2">
    <name type="scientific">Elizabethkingia miricola</name>
    <name type="common">Chryseobacterium miricola</name>
    <dbReference type="NCBI Taxonomy" id="172045"/>
    <lineage>
        <taxon>Bacteria</taxon>
        <taxon>Pseudomonadati</taxon>
        <taxon>Bacteroidota</taxon>
        <taxon>Flavobacteriia</taxon>
        <taxon>Flavobacteriales</taxon>
        <taxon>Weeksellaceae</taxon>
        <taxon>Elizabethkingia</taxon>
    </lineage>
</organism>
<dbReference type="AlphaFoldDB" id="A0ABD4DMF5"/>
<dbReference type="PANTHER" id="PTHR38733:SF1">
    <property type="entry name" value="TYPE IV METHYL-DIRECTED RESTRICTION ENZYME ECOKMCRBC"/>
    <property type="match status" value="1"/>
</dbReference>
<dbReference type="Pfam" id="PF10117">
    <property type="entry name" value="McrBC"/>
    <property type="match status" value="1"/>
</dbReference>
<dbReference type="RefSeq" id="WP_059343896.1">
    <property type="nucleotide sequence ID" value="NZ_CP140570.1"/>
</dbReference>